<accession>A0A8J6KKT5</accession>
<protein>
    <submittedName>
        <fullName evidence="1">Keratin, high-sulfur matrix protein, B2C</fullName>
    </submittedName>
</protein>
<gene>
    <name evidence="1" type="ORF">LTLLF_197885</name>
</gene>
<comment type="caution">
    <text evidence="1">The sequence shown here is derived from an EMBL/GenBank/DDBJ whole genome shotgun (WGS) entry which is preliminary data.</text>
</comment>
<evidence type="ECO:0000313" key="2">
    <source>
        <dbReference type="Proteomes" id="UP000710432"/>
    </source>
</evidence>
<proteinExistence type="predicted"/>
<evidence type="ECO:0000313" key="1">
    <source>
        <dbReference type="EMBL" id="KAH0501084.1"/>
    </source>
</evidence>
<organism evidence="1 2">
    <name type="scientific">Microtus ochrogaster</name>
    <name type="common">Prairie vole</name>
    <dbReference type="NCBI Taxonomy" id="79684"/>
    <lineage>
        <taxon>Eukaryota</taxon>
        <taxon>Metazoa</taxon>
        <taxon>Chordata</taxon>
        <taxon>Craniata</taxon>
        <taxon>Vertebrata</taxon>
        <taxon>Euteleostomi</taxon>
        <taxon>Mammalia</taxon>
        <taxon>Eutheria</taxon>
        <taxon>Euarchontoglires</taxon>
        <taxon>Glires</taxon>
        <taxon>Rodentia</taxon>
        <taxon>Myomorpha</taxon>
        <taxon>Muroidea</taxon>
        <taxon>Cricetidae</taxon>
        <taxon>Arvicolinae</taxon>
        <taxon>Microtus</taxon>
    </lineage>
</organism>
<name>A0A8J6KKT5_MICOH</name>
<dbReference type="AlphaFoldDB" id="A0A8J6KKT5"/>
<reference evidence="1" key="1">
    <citation type="submission" date="2020-03" db="EMBL/GenBank/DDBJ databases">
        <title>Studies in the Genomics of Life Span.</title>
        <authorList>
            <person name="Glass D."/>
        </authorList>
    </citation>
    <scope>NUCLEOTIDE SEQUENCE</scope>
    <source>
        <strain evidence="1">LTLLF</strain>
        <tissue evidence="1">Muscle</tissue>
    </source>
</reference>
<sequence>MLPVAERLPKVYKRLQLLPAQLLSNQLLPAQLLPVQLLPAQLLSAQLLPTQLLPTKLLWNWQWPGGWQWRRELPRQMVPPRLPRGGYLPAPLLCGEQHTPNLLPAAPCPGLLLPPILLWTVLLPPSLLLLLLPPKLL</sequence>
<dbReference type="Proteomes" id="UP000710432">
    <property type="component" value="Unassembled WGS sequence"/>
</dbReference>
<dbReference type="EMBL" id="JAATJU010026900">
    <property type="protein sequence ID" value="KAH0501084.1"/>
    <property type="molecule type" value="Genomic_DNA"/>
</dbReference>